<comment type="subunit">
    <text evidence="5">Forms a complex with TatA.</text>
</comment>
<dbReference type="PRINTS" id="PR01840">
    <property type="entry name" value="TATCFAMILY"/>
</dbReference>
<dbReference type="PANTHER" id="PTHR30371:SF0">
    <property type="entry name" value="SEC-INDEPENDENT PROTEIN TRANSLOCASE PROTEIN TATC, CHLOROPLASTIC-RELATED"/>
    <property type="match status" value="1"/>
</dbReference>
<evidence type="ECO:0000313" key="7">
    <source>
        <dbReference type="EMBL" id="MDV5088557.1"/>
    </source>
</evidence>
<evidence type="ECO:0000256" key="2">
    <source>
        <dbReference type="ARBA" id="ARBA00022692"/>
    </source>
</evidence>
<keyword evidence="5" id="KW-0813">Transport</keyword>
<comment type="caution">
    <text evidence="7">The sequence shown here is derived from an EMBL/GenBank/DDBJ whole genome shotgun (WGS) entry which is preliminary data.</text>
</comment>
<evidence type="ECO:0000256" key="5">
    <source>
        <dbReference type="HAMAP-Rule" id="MF_00902"/>
    </source>
</evidence>
<comment type="function">
    <text evidence="5">Part of the twin-arginine translocation (Tat) system that transports large folded proteins containing a characteristic twin-arginine motif in their signal peptide across membranes.</text>
</comment>
<feature type="transmembrane region" description="Helical" evidence="5">
    <location>
        <begin position="242"/>
        <end position="271"/>
    </location>
</feature>
<evidence type="ECO:0000256" key="4">
    <source>
        <dbReference type="ARBA" id="ARBA00023136"/>
    </source>
</evidence>
<feature type="transmembrane region" description="Helical" evidence="5">
    <location>
        <begin position="283"/>
        <end position="299"/>
    </location>
</feature>
<evidence type="ECO:0000256" key="6">
    <source>
        <dbReference type="SAM" id="MobiDB-lite"/>
    </source>
</evidence>
<keyword evidence="5" id="KW-0811">Translocation</keyword>
<feature type="transmembrane region" description="Helical" evidence="5">
    <location>
        <begin position="305"/>
        <end position="323"/>
    </location>
</feature>
<evidence type="ECO:0000256" key="3">
    <source>
        <dbReference type="ARBA" id="ARBA00022989"/>
    </source>
</evidence>
<feature type="region of interest" description="Disordered" evidence="6">
    <location>
        <begin position="33"/>
        <end position="60"/>
    </location>
</feature>
<comment type="subcellular location">
    <subcellularLocation>
        <location evidence="5">Cell membrane</location>
        <topology evidence="5">Multi-pass membrane protein</topology>
    </subcellularLocation>
    <subcellularLocation>
        <location evidence="1">Membrane</location>
        <topology evidence="1">Multi-pass membrane protein</topology>
    </subcellularLocation>
</comment>
<feature type="transmembrane region" description="Helical" evidence="5">
    <location>
        <begin position="115"/>
        <end position="142"/>
    </location>
</feature>
<feature type="transmembrane region" description="Helical" evidence="5">
    <location>
        <begin position="197"/>
        <end position="222"/>
    </location>
</feature>
<sequence length="328" mass="36667">MEAFEPKDFEYPPKKPSLDSVIRQKRRQVALAKEQQAFKVGPHPTEANPKGVAGDENVETTDGDVVAGSDNTGDSSVGTQIVEQEPRYTEMEQKMMDEARDLSLVGHLTELRHRIIIMAIAIVIGSGIAFYYVDVLLALLVGPAGKLYYMRPTEAFFTYMKVAVVGGIILASPVILYQIWMFIVPALTTREKRLTNWIIPVAVMLFAMGIIFSYTLVLPAAVKFFIGFGTDELEALFSIGQYIDFVIAFILPFGLIFELPLVLIIMGYFNLINSMFLKSKRKIFILLSFIIGAAISPTPDMFSQTMIALPMICLYEISVFVLSKMMKK</sequence>
<dbReference type="InterPro" id="IPR002033">
    <property type="entry name" value="TatC"/>
</dbReference>
<dbReference type="RefSeq" id="WP_295192542.1">
    <property type="nucleotide sequence ID" value="NZ_JAWJZA010000006.1"/>
</dbReference>
<feature type="transmembrane region" description="Helical" evidence="5">
    <location>
        <begin position="162"/>
        <end position="185"/>
    </location>
</feature>
<keyword evidence="2 5" id="KW-0812">Transmembrane</keyword>
<gene>
    <name evidence="5 7" type="primary">tatC</name>
    <name evidence="7" type="ORF">RVY80_06850</name>
</gene>
<evidence type="ECO:0000313" key="8">
    <source>
        <dbReference type="Proteomes" id="UP001272515"/>
    </source>
</evidence>
<keyword evidence="3 5" id="KW-1133">Transmembrane helix</keyword>
<accession>A0ABU3Z9F5</accession>
<dbReference type="HAMAP" id="MF_00902">
    <property type="entry name" value="TatC"/>
    <property type="match status" value="1"/>
</dbReference>
<organism evidence="7 8">
    <name type="scientific">Veillonella absiana</name>
    <dbReference type="NCBI Taxonomy" id="3079305"/>
    <lineage>
        <taxon>Bacteria</taxon>
        <taxon>Bacillati</taxon>
        <taxon>Bacillota</taxon>
        <taxon>Negativicutes</taxon>
        <taxon>Veillonellales</taxon>
        <taxon>Veillonellaceae</taxon>
        <taxon>Veillonella</taxon>
    </lineage>
</organism>
<dbReference type="EMBL" id="JAWJZB010000007">
    <property type="protein sequence ID" value="MDV5088557.1"/>
    <property type="molecule type" value="Genomic_DNA"/>
</dbReference>
<keyword evidence="5" id="KW-1003">Cell membrane</keyword>
<dbReference type="Pfam" id="PF00902">
    <property type="entry name" value="TatC"/>
    <property type="match status" value="1"/>
</dbReference>
<proteinExistence type="inferred from homology"/>
<comment type="similarity">
    <text evidence="5">Belongs to the TatC family.</text>
</comment>
<reference evidence="7 8" key="1">
    <citation type="submission" date="2023-10" db="EMBL/GenBank/DDBJ databases">
        <title>Veillonella sp. nov., isolated from a pig farm feces dump.</title>
        <authorList>
            <person name="Chang Y.-H."/>
        </authorList>
    </citation>
    <scope>NUCLEOTIDE SEQUENCE [LARGE SCALE GENOMIC DNA]</scope>
    <source>
        <strain evidence="7 8">YH-vei2233</strain>
    </source>
</reference>
<evidence type="ECO:0000256" key="1">
    <source>
        <dbReference type="ARBA" id="ARBA00004141"/>
    </source>
</evidence>
<dbReference type="PANTHER" id="PTHR30371">
    <property type="entry name" value="SEC-INDEPENDENT PROTEIN TRANSLOCASE PROTEIN TATC"/>
    <property type="match status" value="1"/>
</dbReference>
<keyword evidence="5" id="KW-0653">Protein transport</keyword>
<dbReference type="Proteomes" id="UP001272515">
    <property type="component" value="Unassembled WGS sequence"/>
</dbReference>
<name>A0ABU3Z9F5_9FIRM</name>
<keyword evidence="8" id="KW-1185">Reference proteome</keyword>
<dbReference type="NCBIfam" id="TIGR00945">
    <property type="entry name" value="tatC"/>
    <property type="match status" value="1"/>
</dbReference>
<keyword evidence="4 5" id="KW-0472">Membrane</keyword>
<protein>
    <recommendedName>
        <fullName evidence="5">Sec-independent protein translocase protein TatC</fullName>
    </recommendedName>
</protein>